<proteinExistence type="predicted"/>
<name>A0AAD1BGQ1_PREIN</name>
<accession>A0AAD1BGQ1</accession>
<organism evidence="1 2">
    <name type="scientific">Prevotella intermedia</name>
    <dbReference type="NCBI Taxonomy" id="28131"/>
    <lineage>
        <taxon>Bacteria</taxon>
        <taxon>Pseudomonadati</taxon>
        <taxon>Bacteroidota</taxon>
        <taxon>Bacteroidia</taxon>
        <taxon>Bacteroidales</taxon>
        <taxon>Prevotellaceae</taxon>
        <taxon>Prevotella</taxon>
    </lineage>
</organism>
<sequence length="40" mass="4714">MKAFLFYFNNSARLTMLLLRNQQKGVETMCFISEKKAKVL</sequence>
<reference evidence="1 2" key="1">
    <citation type="submission" date="2015-07" db="EMBL/GenBank/DDBJ databases">
        <title>Complete genome sequence of Prevotella intermedia strain 17-2.</title>
        <authorList>
            <person name="Nambu T."/>
        </authorList>
    </citation>
    <scope>NUCLEOTIDE SEQUENCE [LARGE SCALE GENOMIC DNA]</scope>
    <source>
        <strain evidence="1 2">17-2</strain>
    </source>
</reference>
<protein>
    <submittedName>
        <fullName evidence="1">Uncharacterized protein</fullName>
    </submittedName>
</protein>
<dbReference type="AlphaFoldDB" id="A0AAD1BGQ1"/>
<gene>
    <name evidence="1" type="ORF">PI172_1344</name>
</gene>
<evidence type="ECO:0000313" key="2">
    <source>
        <dbReference type="Proteomes" id="UP000067008"/>
    </source>
</evidence>
<evidence type="ECO:0000313" key="1">
    <source>
        <dbReference type="EMBL" id="BAR96072.1"/>
    </source>
</evidence>
<dbReference type="EMBL" id="AP014925">
    <property type="protein sequence ID" value="BAR96072.1"/>
    <property type="molecule type" value="Genomic_DNA"/>
</dbReference>
<dbReference type="Proteomes" id="UP000067008">
    <property type="component" value="Chromosome 2"/>
</dbReference>